<protein>
    <recommendedName>
        <fullName evidence="6">tRNA(Ile)-lysidine synthase</fullName>
        <ecNumber evidence="6">6.3.4.19</ecNumber>
    </recommendedName>
    <alternativeName>
        <fullName evidence="6">tRNA(Ile)-2-lysyl-cytidine synthase</fullName>
    </alternativeName>
    <alternativeName>
        <fullName evidence="6">tRNA(Ile)-lysidine synthetase</fullName>
    </alternativeName>
</protein>
<comment type="caution">
    <text evidence="8">The sequence shown here is derived from an EMBL/GenBank/DDBJ whole genome shotgun (WGS) entry which is preliminary data.</text>
</comment>
<evidence type="ECO:0000313" key="9">
    <source>
        <dbReference type="Proteomes" id="UP000249725"/>
    </source>
</evidence>
<keyword evidence="2 6" id="KW-0819">tRNA processing</keyword>
<dbReference type="GO" id="GO:0032267">
    <property type="term" value="F:tRNA(Ile)-lysidine synthase activity"/>
    <property type="evidence" value="ECO:0007669"/>
    <property type="project" value="UniProtKB-EC"/>
</dbReference>
<keyword evidence="6" id="KW-0963">Cytoplasm</keyword>
<dbReference type="CDD" id="cd01992">
    <property type="entry name" value="TilS_N"/>
    <property type="match status" value="1"/>
</dbReference>
<dbReference type="EC" id="6.3.4.19" evidence="6"/>
<evidence type="ECO:0000256" key="5">
    <source>
        <dbReference type="ARBA" id="ARBA00048539"/>
    </source>
</evidence>
<dbReference type="Gene3D" id="3.40.50.620">
    <property type="entry name" value="HUPs"/>
    <property type="match status" value="1"/>
</dbReference>
<evidence type="ECO:0000256" key="2">
    <source>
        <dbReference type="ARBA" id="ARBA00022694"/>
    </source>
</evidence>
<reference evidence="9" key="1">
    <citation type="submission" date="2018-05" db="EMBL/GenBank/DDBJ databases">
        <authorList>
            <person name="Li X."/>
        </authorList>
    </citation>
    <scope>NUCLEOTIDE SEQUENCE [LARGE SCALE GENOMIC DNA]</scope>
    <source>
        <strain evidence="9">YIM 73061</strain>
    </source>
</reference>
<dbReference type="PANTHER" id="PTHR43033">
    <property type="entry name" value="TRNA(ILE)-LYSIDINE SYNTHASE-RELATED"/>
    <property type="match status" value="1"/>
</dbReference>
<dbReference type="Proteomes" id="UP000249725">
    <property type="component" value="Unassembled WGS sequence"/>
</dbReference>
<evidence type="ECO:0000256" key="3">
    <source>
        <dbReference type="ARBA" id="ARBA00022741"/>
    </source>
</evidence>
<dbReference type="OrthoDB" id="9807403at2"/>
<dbReference type="GO" id="GO:0005524">
    <property type="term" value="F:ATP binding"/>
    <property type="evidence" value="ECO:0007669"/>
    <property type="project" value="UniProtKB-UniRule"/>
</dbReference>
<dbReference type="HAMAP" id="MF_01161">
    <property type="entry name" value="tRNA_Ile_lys_synt"/>
    <property type="match status" value="1"/>
</dbReference>
<sequence>MGGVLDRRLDADSRRPLAVAFSGGGDSLALLLAAHAWTQAADRRLLVLTVDHRLRPESAAWTKSCEAAAQRLGAAFRALPWLDPKPATGLPAAAREARHRLLADAAREAGAAVILMGHTADDRLEAEAMRAQGSTTPDPREWSPSPVWPQGRGLFVLRPMLDLRRSALRTWLQERGESWIDDPANQDLRFARSRARLAVHDEDVAPAPQAADLPLASEVREAWPGVLALPREALRSARPDQGRRLLALMAVCAGGGARTPASASIERAHRAFCSQAEATLALAGARLEADAAEIRALREAGESARGGLAPVRPEPGEITVWDGRFEVEALRPGLEVRALSGRIASLPPDQREALYRLPIHARPALPAVIDTQGKIGCALLEGAKLTVRSLVLARFRAAAGLVDREPL</sequence>
<evidence type="ECO:0000256" key="4">
    <source>
        <dbReference type="ARBA" id="ARBA00022840"/>
    </source>
</evidence>
<organism evidence="8 9">
    <name type="scientific">Phenylobacterium deserti</name>
    <dbReference type="NCBI Taxonomy" id="1914756"/>
    <lineage>
        <taxon>Bacteria</taxon>
        <taxon>Pseudomonadati</taxon>
        <taxon>Pseudomonadota</taxon>
        <taxon>Alphaproteobacteria</taxon>
        <taxon>Caulobacterales</taxon>
        <taxon>Caulobacteraceae</taxon>
        <taxon>Phenylobacterium</taxon>
    </lineage>
</organism>
<comment type="catalytic activity">
    <reaction evidence="5 6">
        <text>cytidine(34) in tRNA(Ile2) + L-lysine + ATP = lysidine(34) in tRNA(Ile2) + AMP + diphosphate + H(+)</text>
        <dbReference type="Rhea" id="RHEA:43744"/>
        <dbReference type="Rhea" id="RHEA-COMP:10625"/>
        <dbReference type="Rhea" id="RHEA-COMP:10670"/>
        <dbReference type="ChEBI" id="CHEBI:15378"/>
        <dbReference type="ChEBI" id="CHEBI:30616"/>
        <dbReference type="ChEBI" id="CHEBI:32551"/>
        <dbReference type="ChEBI" id="CHEBI:33019"/>
        <dbReference type="ChEBI" id="CHEBI:82748"/>
        <dbReference type="ChEBI" id="CHEBI:83665"/>
        <dbReference type="ChEBI" id="CHEBI:456215"/>
        <dbReference type="EC" id="6.3.4.19"/>
    </reaction>
</comment>
<dbReference type="PANTHER" id="PTHR43033:SF1">
    <property type="entry name" value="TRNA(ILE)-LYSIDINE SYNTHASE-RELATED"/>
    <property type="match status" value="1"/>
</dbReference>
<evidence type="ECO:0000256" key="6">
    <source>
        <dbReference type="HAMAP-Rule" id="MF_01161"/>
    </source>
</evidence>
<feature type="binding site" evidence="6">
    <location>
        <begin position="22"/>
        <end position="27"/>
    </location>
    <ligand>
        <name>ATP</name>
        <dbReference type="ChEBI" id="CHEBI:30616"/>
    </ligand>
</feature>
<proteinExistence type="inferred from homology"/>
<dbReference type="NCBIfam" id="TIGR02432">
    <property type="entry name" value="lysidine_TilS_N"/>
    <property type="match status" value="1"/>
</dbReference>
<evidence type="ECO:0000259" key="7">
    <source>
        <dbReference type="Pfam" id="PF01171"/>
    </source>
</evidence>
<gene>
    <name evidence="6 8" type="primary">tilS</name>
    <name evidence="8" type="ORF">DJ018_03130</name>
</gene>
<dbReference type="SUPFAM" id="SSF52402">
    <property type="entry name" value="Adenine nucleotide alpha hydrolases-like"/>
    <property type="match status" value="1"/>
</dbReference>
<feature type="domain" description="tRNA(Ile)-lysidine/2-thiocytidine synthase N-terminal" evidence="7">
    <location>
        <begin position="18"/>
        <end position="196"/>
    </location>
</feature>
<dbReference type="InterPro" id="IPR012094">
    <property type="entry name" value="tRNA_Ile_lys_synt"/>
</dbReference>
<evidence type="ECO:0000256" key="1">
    <source>
        <dbReference type="ARBA" id="ARBA00022598"/>
    </source>
</evidence>
<name>A0A328AUC7_9CAUL</name>
<evidence type="ECO:0000313" key="8">
    <source>
        <dbReference type="EMBL" id="RAK58199.1"/>
    </source>
</evidence>
<dbReference type="InterPro" id="IPR014729">
    <property type="entry name" value="Rossmann-like_a/b/a_fold"/>
</dbReference>
<dbReference type="Pfam" id="PF01171">
    <property type="entry name" value="ATP_bind_3"/>
    <property type="match status" value="1"/>
</dbReference>
<keyword evidence="9" id="KW-1185">Reference proteome</keyword>
<comment type="subcellular location">
    <subcellularLocation>
        <location evidence="6">Cytoplasm</location>
    </subcellularLocation>
</comment>
<comment type="similarity">
    <text evidence="6">Belongs to the tRNA(Ile)-lysidine synthase family.</text>
</comment>
<dbReference type="InterPro" id="IPR012795">
    <property type="entry name" value="tRNA_Ile_lys_synt_N"/>
</dbReference>
<dbReference type="AlphaFoldDB" id="A0A328AUC7"/>
<keyword evidence="1 6" id="KW-0436">Ligase</keyword>
<dbReference type="InterPro" id="IPR011063">
    <property type="entry name" value="TilS/TtcA_N"/>
</dbReference>
<dbReference type="GO" id="GO:0005737">
    <property type="term" value="C:cytoplasm"/>
    <property type="evidence" value="ECO:0007669"/>
    <property type="project" value="UniProtKB-SubCell"/>
</dbReference>
<dbReference type="GO" id="GO:0006400">
    <property type="term" value="P:tRNA modification"/>
    <property type="evidence" value="ECO:0007669"/>
    <property type="project" value="UniProtKB-UniRule"/>
</dbReference>
<keyword evidence="4 6" id="KW-0067">ATP-binding</keyword>
<dbReference type="EMBL" id="QFYR01000001">
    <property type="protein sequence ID" value="RAK58199.1"/>
    <property type="molecule type" value="Genomic_DNA"/>
</dbReference>
<keyword evidence="3 6" id="KW-0547">Nucleotide-binding</keyword>
<comment type="domain">
    <text evidence="6">The N-terminal region contains the highly conserved SGGXDS motif, predicted to be a P-loop motif involved in ATP binding.</text>
</comment>
<comment type="function">
    <text evidence="6">Ligates lysine onto the cytidine present at position 34 of the AUA codon-specific tRNA(Ile) that contains the anticodon CAU, in an ATP-dependent manner. Cytidine is converted to lysidine, thus changing the amino acid specificity of the tRNA from methionine to isoleucine.</text>
</comment>
<accession>A0A328AUC7</accession>